<feature type="transmembrane region" description="Helical" evidence="5">
    <location>
        <begin position="387"/>
        <end position="408"/>
    </location>
</feature>
<feature type="transmembrane region" description="Helical" evidence="5">
    <location>
        <begin position="63"/>
        <end position="82"/>
    </location>
</feature>
<sequence length="451" mass="50757">MSALQKGCFFAFLVFVFYLPLPLGGNRPWIWSLNEIFLSLLILLSLFSFTSEQWQTAVNRARWVLWPVSLFTLYSLVQWFSFKIPALTILASVDPAQTWIQLLKSISYIWLILLTALMVTNTKQLVILVSVMIFSGVLQGFYGAILVLGNIDPTPVFSLPLNSRASGSFVYHNHLANFLMLNLCLGFGLLVSQLQHSNHYNLKQAIINFFATFLTYKALLRMALVIMVIALVLTRSRMGNTAFFAALSIGSLLLLLFYKDKPKSLYILVSSIFVIDTLIVSTWFGLEKVKQRLVETSLNAETRDNVVEFALNAIVQQPWTGYGAGSFYSEFQRYIEHSIYIFYDHAHNEYIQFLFESGVIGTALLGVAVLAALTISFHQFITRRDPLILGIALACVMAIIGMLIHISVDFPLQAPATTCYFILTLVIAVLLPSLSQQKKRKRRKGAINSST</sequence>
<keyword evidence="7" id="KW-0436">Ligase</keyword>
<evidence type="ECO:0000313" key="8">
    <source>
        <dbReference type="Proteomes" id="UP001201273"/>
    </source>
</evidence>
<evidence type="ECO:0000256" key="2">
    <source>
        <dbReference type="ARBA" id="ARBA00022692"/>
    </source>
</evidence>
<evidence type="ECO:0000256" key="4">
    <source>
        <dbReference type="ARBA" id="ARBA00023136"/>
    </source>
</evidence>
<protein>
    <submittedName>
        <fullName evidence="7">O-antigen ligase family protein</fullName>
    </submittedName>
</protein>
<reference evidence="7 8" key="1">
    <citation type="journal article" date="2022" name="Environ. Microbiol. Rep.">
        <title>Eco-phylogenetic analyses reveal divergent evolution of vitamin B12 metabolism in the marine bacterial family 'Psychromonadaceae'.</title>
        <authorList>
            <person name="Jin X."/>
            <person name="Yang Y."/>
            <person name="Cao H."/>
            <person name="Gao B."/>
            <person name="Zhao Z."/>
        </authorList>
    </citation>
    <scope>NUCLEOTIDE SEQUENCE [LARGE SCALE GENOMIC DNA]</scope>
    <source>
        <strain evidence="7 8">MKS20</strain>
    </source>
</reference>
<feature type="transmembrane region" description="Helical" evidence="5">
    <location>
        <begin position="126"/>
        <end position="151"/>
    </location>
</feature>
<dbReference type="InterPro" id="IPR007016">
    <property type="entry name" value="O-antigen_ligase-rel_domated"/>
</dbReference>
<feature type="transmembrane region" description="Helical" evidence="5">
    <location>
        <begin position="102"/>
        <end position="119"/>
    </location>
</feature>
<dbReference type="Proteomes" id="UP001201273">
    <property type="component" value="Unassembled WGS sequence"/>
</dbReference>
<evidence type="ECO:0000259" key="6">
    <source>
        <dbReference type="Pfam" id="PF04932"/>
    </source>
</evidence>
<feature type="transmembrane region" description="Helical" evidence="5">
    <location>
        <begin position="265"/>
        <end position="286"/>
    </location>
</feature>
<dbReference type="PANTHER" id="PTHR37422">
    <property type="entry name" value="TEICHURONIC ACID BIOSYNTHESIS PROTEIN TUAE"/>
    <property type="match status" value="1"/>
</dbReference>
<dbReference type="Pfam" id="PF04932">
    <property type="entry name" value="Wzy_C"/>
    <property type="match status" value="1"/>
</dbReference>
<accession>A0ABS8WBL9</accession>
<feature type="domain" description="O-antigen ligase-related" evidence="6">
    <location>
        <begin position="223"/>
        <end position="365"/>
    </location>
</feature>
<feature type="transmembrane region" description="Helical" evidence="5">
    <location>
        <begin position="206"/>
        <end position="233"/>
    </location>
</feature>
<evidence type="ECO:0000256" key="1">
    <source>
        <dbReference type="ARBA" id="ARBA00004141"/>
    </source>
</evidence>
<feature type="transmembrane region" description="Helical" evidence="5">
    <location>
        <begin position="171"/>
        <end position="194"/>
    </location>
</feature>
<dbReference type="InterPro" id="IPR051533">
    <property type="entry name" value="WaaL-like"/>
</dbReference>
<dbReference type="EMBL" id="JAIMJA010000008">
    <property type="protein sequence ID" value="MCE2595098.1"/>
    <property type="molecule type" value="Genomic_DNA"/>
</dbReference>
<dbReference type="PANTHER" id="PTHR37422:SF13">
    <property type="entry name" value="LIPOPOLYSACCHARIDE BIOSYNTHESIS PROTEIN PA4999-RELATED"/>
    <property type="match status" value="1"/>
</dbReference>
<keyword evidence="2 5" id="KW-0812">Transmembrane</keyword>
<feature type="transmembrane region" description="Helical" evidence="5">
    <location>
        <begin position="29"/>
        <end position="51"/>
    </location>
</feature>
<keyword evidence="8" id="KW-1185">Reference proteome</keyword>
<evidence type="ECO:0000256" key="3">
    <source>
        <dbReference type="ARBA" id="ARBA00022989"/>
    </source>
</evidence>
<proteinExistence type="predicted"/>
<evidence type="ECO:0000313" key="7">
    <source>
        <dbReference type="EMBL" id="MCE2595098.1"/>
    </source>
</evidence>
<dbReference type="GO" id="GO:0016874">
    <property type="term" value="F:ligase activity"/>
    <property type="evidence" value="ECO:0007669"/>
    <property type="project" value="UniProtKB-KW"/>
</dbReference>
<dbReference type="RefSeq" id="WP_233052594.1">
    <property type="nucleotide sequence ID" value="NZ_JAIMJA010000008.1"/>
</dbReference>
<organism evidence="7 8">
    <name type="scientific">Motilimonas cestriensis</name>
    <dbReference type="NCBI Taxonomy" id="2742685"/>
    <lineage>
        <taxon>Bacteria</taxon>
        <taxon>Pseudomonadati</taxon>
        <taxon>Pseudomonadota</taxon>
        <taxon>Gammaproteobacteria</taxon>
        <taxon>Alteromonadales</taxon>
        <taxon>Alteromonadales genera incertae sedis</taxon>
        <taxon>Motilimonas</taxon>
    </lineage>
</organism>
<name>A0ABS8WBL9_9GAMM</name>
<keyword evidence="4 5" id="KW-0472">Membrane</keyword>
<feature type="transmembrane region" description="Helical" evidence="5">
    <location>
        <begin position="7"/>
        <end position="23"/>
    </location>
</feature>
<evidence type="ECO:0000256" key="5">
    <source>
        <dbReference type="SAM" id="Phobius"/>
    </source>
</evidence>
<comment type="subcellular location">
    <subcellularLocation>
        <location evidence="1">Membrane</location>
        <topology evidence="1">Multi-pass membrane protein</topology>
    </subcellularLocation>
</comment>
<keyword evidence="3 5" id="KW-1133">Transmembrane helix</keyword>
<comment type="caution">
    <text evidence="7">The sequence shown here is derived from an EMBL/GenBank/DDBJ whole genome shotgun (WGS) entry which is preliminary data.</text>
</comment>
<feature type="transmembrane region" description="Helical" evidence="5">
    <location>
        <begin position="414"/>
        <end position="434"/>
    </location>
</feature>
<gene>
    <name evidence="7" type="ORF">K6Y31_09735</name>
</gene>
<feature type="transmembrane region" description="Helical" evidence="5">
    <location>
        <begin position="239"/>
        <end position="258"/>
    </location>
</feature>
<feature type="transmembrane region" description="Helical" evidence="5">
    <location>
        <begin position="350"/>
        <end position="375"/>
    </location>
</feature>